<dbReference type="Pfam" id="PF00078">
    <property type="entry name" value="RVT_1"/>
    <property type="match status" value="1"/>
</dbReference>
<dbReference type="PROSITE" id="PS50878">
    <property type="entry name" value="RT_POL"/>
    <property type="match status" value="1"/>
</dbReference>
<keyword evidence="3" id="KW-1185">Reference proteome</keyword>
<dbReference type="CDD" id="cd01650">
    <property type="entry name" value="RT_nLTR_like"/>
    <property type="match status" value="1"/>
</dbReference>
<dbReference type="InterPro" id="IPR043502">
    <property type="entry name" value="DNA/RNA_pol_sf"/>
</dbReference>
<sequence>MGSSCQQIFLNIINQVFTTGPIPDDWKTHIIIPILKPGKDPSSALNYRPIAISSTLSKVMEHLVKNRLEWILENRGILSRTQFGFRKGFSTMDSLSILVSDIRLAFSNNEYLVGVVVDVRSAYDDVILPLLRQKMQQLNIPERITNFVSNLLSQRHILVSSECKLTSPRPVWKGLPQGSVLSPLLYSLYTYELDRSVNYLANVLQYADDLVLYASDISFDQAISRLTQAVKALNFWLIEHGLSISASKSNSVVFTRRRFSPDVPIHIDDYLIPSQTQVKFLEVILDSKMTGIPHLSYVAAKCEKNLNVIRSLSGSWWGSHPYSQKLLYNALIRSQFDYGCFLLEPCSKMALNILDKIQSKCLRIITGAMKSTPILALQVECVEPPLFLRRQYLSDRFLFKAACYLHHPLLSKLHSLNQLVKRSQY</sequence>
<comment type="caution">
    <text evidence="2">The sequence shown here is derived from an EMBL/GenBank/DDBJ whole genome shotgun (WGS) entry which is preliminary data.</text>
</comment>
<organism evidence="2 3">
    <name type="scientific">Parnassius mnemosyne</name>
    <name type="common">clouded apollo</name>
    <dbReference type="NCBI Taxonomy" id="213953"/>
    <lineage>
        <taxon>Eukaryota</taxon>
        <taxon>Metazoa</taxon>
        <taxon>Ecdysozoa</taxon>
        <taxon>Arthropoda</taxon>
        <taxon>Hexapoda</taxon>
        <taxon>Insecta</taxon>
        <taxon>Pterygota</taxon>
        <taxon>Neoptera</taxon>
        <taxon>Endopterygota</taxon>
        <taxon>Lepidoptera</taxon>
        <taxon>Glossata</taxon>
        <taxon>Ditrysia</taxon>
        <taxon>Papilionoidea</taxon>
        <taxon>Papilionidae</taxon>
        <taxon>Parnassiinae</taxon>
        <taxon>Parnassini</taxon>
        <taxon>Parnassius</taxon>
        <taxon>Driopa</taxon>
    </lineage>
</organism>
<evidence type="ECO:0000313" key="2">
    <source>
        <dbReference type="EMBL" id="CAK1591975.1"/>
    </source>
</evidence>
<feature type="domain" description="Reverse transcriptase" evidence="1">
    <location>
        <begin position="15"/>
        <end position="285"/>
    </location>
</feature>
<dbReference type="InterPro" id="IPR052560">
    <property type="entry name" value="RdDP_mobile_element"/>
</dbReference>
<dbReference type="SUPFAM" id="SSF56672">
    <property type="entry name" value="DNA/RNA polymerases"/>
    <property type="match status" value="1"/>
</dbReference>
<dbReference type="InterPro" id="IPR000477">
    <property type="entry name" value="RT_dom"/>
</dbReference>
<dbReference type="PANTHER" id="PTHR36688:SF1">
    <property type="entry name" value="ENDONUCLEASE_EXONUCLEASE_PHOSPHATASE DOMAIN-CONTAINING PROTEIN"/>
    <property type="match status" value="1"/>
</dbReference>
<evidence type="ECO:0000313" key="3">
    <source>
        <dbReference type="Proteomes" id="UP001314205"/>
    </source>
</evidence>
<name>A0AAV1LAL6_9NEOP</name>
<dbReference type="PANTHER" id="PTHR36688">
    <property type="entry name" value="ENDO/EXONUCLEASE/PHOSPHATASE DOMAIN-CONTAINING PROTEIN"/>
    <property type="match status" value="1"/>
</dbReference>
<dbReference type="Proteomes" id="UP001314205">
    <property type="component" value="Unassembled WGS sequence"/>
</dbReference>
<dbReference type="EMBL" id="CAVLGL010000087">
    <property type="protein sequence ID" value="CAK1591975.1"/>
    <property type="molecule type" value="Genomic_DNA"/>
</dbReference>
<protein>
    <recommendedName>
        <fullName evidence="1">Reverse transcriptase domain-containing protein</fullName>
    </recommendedName>
</protein>
<dbReference type="AlphaFoldDB" id="A0AAV1LAL6"/>
<reference evidence="2 3" key="1">
    <citation type="submission" date="2023-11" db="EMBL/GenBank/DDBJ databases">
        <authorList>
            <person name="Hedman E."/>
            <person name="Englund M."/>
            <person name="Stromberg M."/>
            <person name="Nyberg Akerstrom W."/>
            <person name="Nylinder S."/>
            <person name="Jareborg N."/>
            <person name="Kallberg Y."/>
            <person name="Kronander E."/>
        </authorList>
    </citation>
    <scope>NUCLEOTIDE SEQUENCE [LARGE SCALE GENOMIC DNA]</scope>
</reference>
<dbReference type="GO" id="GO:0071897">
    <property type="term" value="P:DNA biosynthetic process"/>
    <property type="evidence" value="ECO:0007669"/>
    <property type="project" value="UniProtKB-ARBA"/>
</dbReference>
<evidence type="ECO:0000259" key="1">
    <source>
        <dbReference type="PROSITE" id="PS50878"/>
    </source>
</evidence>
<gene>
    <name evidence="2" type="ORF">PARMNEM_LOCUS12066</name>
</gene>
<accession>A0AAV1LAL6</accession>
<proteinExistence type="predicted"/>